<evidence type="ECO:0000313" key="11">
    <source>
        <dbReference type="Proteomes" id="UP000562464"/>
    </source>
</evidence>
<evidence type="ECO:0000256" key="6">
    <source>
        <dbReference type="PIRSR" id="PIRSR000429-1"/>
    </source>
</evidence>
<evidence type="ECO:0000256" key="7">
    <source>
        <dbReference type="RuleBase" id="RU003557"/>
    </source>
</evidence>
<organism evidence="10 11">
    <name type="scientific">Lactovum miscens</name>
    <dbReference type="NCBI Taxonomy" id="190387"/>
    <lineage>
        <taxon>Bacteria</taxon>
        <taxon>Bacillati</taxon>
        <taxon>Bacillota</taxon>
        <taxon>Bacilli</taxon>
        <taxon>Lactobacillales</taxon>
        <taxon>Streptococcaceae</taxon>
        <taxon>Lactovum</taxon>
    </lineage>
</organism>
<name>A0A841C7M8_9LACT</name>
<comment type="caution">
    <text evidence="10">The sequence shown here is derived from an EMBL/GenBank/DDBJ whole genome shotgun (WGS) entry which is preliminary data.</text>
</comment>
<proteinExistence type="inferred from homology"/>
<evidence type="ECO:0000256" key="3">
    <source>
        <dbReference type="ARBA" id="ARBA00022679"/>
    </source>
</evidence>
<dbReference type="Gene3D" id="3.40.47.10">
    <property type="match status" value="2"/>
</dbReference>
<evidence type="ECO:0000259" key="9">
    <source>
        <dbReference type="Pfam" id="PF02803"/>
    </source>
</evidence>
<feature type="active site" description="Proton acceptor" evidence="6">
    <location>
        <position position="317"/>
    </location>
</feature>
<dbReference type="RefSeq" id="WP_183540322.1">
    <property type="nucleotide sequence ID" value="NZ_JACHHV010000022.1"/>
</dbReference>
<dbReference type="InterPro" id="IPR002155">
    <property type="entry name" value="Thiolase"/>
</dbReference>
<comment type="similarity">
    <text evidence="1 7">Belongs to the thiolase-like superfamily. Thiolase family.</text>
</comment>
<dbReference type="PIRSF" id="PIRSF000429">
    <property type="entry name" value="Ac-CoA_Ac_transf"/>
    <property type="match status" value="1"/>
</dbReference>
<gene>
    <name evidence="10" type="ORF">HNQ37_001247</name>
</gene>
<evidence type="ECO:0000256" key="1">
    <source>
        <dbReference type="ARBA" id="ARBA00010982"/>
    </source>
</evidence>
<dbReference type="InterPro" id="IPR020617">
    <property type="entry name" value="Thiolase_C"/>
</dbReference>
<dbReference type="InterPro" id="IPR020615">
    <property type="entry name" value="Thiolase_acyl_enz_int_AS"/>
</dbReference>
<dbReference type="Pfam" id="PF00108">
    <property type="entry name" value="Thiolase_N"/>
    <property type="match status" value="1"/>
</dbReference>
<evidence type="ECO:0000313" key="10">
    <source>
        <dbReference type="EMBL" id="MBB5888354.1"/>
    </source>
</evidence>
<dbReference type="PANTHER" id="PTHR18919:SF107">
    <property type="entry name" value="ACETYL-COA ACETYLTRANSFERASE, CYTOSOLIC"/>
    <property type="match status" value="1"/>
</dbReference>
<dbReference type="PROSITE" id="PS00099">
    <property type="entry name" value="THIOLASE_3"/>
    <property type="match status" value="1"/>
</dbReference>
<dbReference type="GO" id="GO:0003985">
    <property type="term" value="F:acetyl-CoA C-acetyltransferase activity"/>
    <property type="evidence" value="ECO:0007669"/>
    <property type="project" value="UniProtKB-EC"/>
</dbReference>
<evidence type="ECO:0000256" key="4">
    <source>
        <dbReference type="ARBA" id="ARBA00023315"/>
    </source>
</evidence>
<dbReference type="EC" id="2.3.1.9" evidence="2"/>
<dbReference type="CDD" id="cd00751">
    <property type="entry name" value="thiolase"/>
    <property type="match status" value="1"/>
</dbReference>
<feature type="domain" description="Thiolase N-terminal" evidence="8">
    <location>
        <begin position="4"/>
        <end position="125"/>
    </location>
</feature>
<dbReference type="InterPro" id="IPR020616">
    <property type="entry name" value="Thiolase_N"/>
</dbReference>
<evidence type="ECO:0000256" key="5">
    <source>
        <dbReference type="ARBA" id="ARBA00030755"/>
    </source>
</evidence>
<keyword evidence="3 7" id="KW-0808">Transferase</keyword>
<dbReference type="AlphaFoldDB" id="A0A841C7M8"/>
<dbReference type="InterPro" id="IPR020610">
    <property type="entry name" value="Thiolase_AS"/>
</dbReference>
<keyword evidence="11" id="KW-1185">Reference proteome</keyword>
<evidence type="ECO:0000259" key="8">
    <source>
        <dbReference type="Pfam" id="PF00108"/>
    </source>
</evidence>
<dbReference type="InterPro" id="IPR016039">
    <property type="entry name" value="Thiolase-like"/>
</dbReference>
<dbReference type="EMBL" id="JACHHV010000022">
    <property type="protein sequence ID" value="MBB5888354.1"/>
    <property type="molecule type" value="Genomic_DNA"/>
</dbReference>
<feature type="domain" description="Thiolase C-terminal" evidence="9">
    <location>
        <begin position="240"/>
        <end position="359"/>
    </location>
</feature>
<dbReference type="SUPFAM" id="SSF53901">
    <property type="entry name" value="Thiolase-like"/>
    <property type="match status" value="2"/>
</dbReference>
<protein>
    <recommendedName>
        <fullName evidence="2">acetyl-CoA C-acetyltransferase</fullName>
        <ecNumber evidence="2">2.3.1.9</ecNumber>
    </recommendedName>
    <alternativeName>
        <fullName evidence="5">Acetoacetyl-CoA thiolase</fullName>
    </alternativeName>
</protein>
<dbReference type="NCBIfam" id="TIGR01930">
    <property type="entry name" value="AcCoA-C-Actrans"/>
    <property type="match status" value="1"/>
</dbReference>
<sequence length="363" mass="38196">MKDIVILDAVRTPIGKYRGALSHLSAVDLGVITSEALLNRHSSIKSDISQSIFGAVLTSGLGQNIARQISVKSGISVEVPAFTVNEVCGSGMKAILLARQSLALDEATVVLAGGVESMSNAETMQIDGLTDAFENIPMGVTVERLVKEFNISREAMDAFALDSHDKALKADFSSEIVPVEEVTADQAPRSGSSLEKLASLSPVFSENGTITAATATPVNDGATALLITSREYAEKYDLPYLAIIKDAVEVAVEPSRMAISPIKAISQLLEKTNLTIADIDCFEINEAFAASSIIIEQELGLDHKKVNVKGGAIALGHPLGMSAARITGSLAHQLYDKDLKYGVASLCIGGGLGLAMLLENPNA</sequence>
<feature type="active site" description="Acyl-thioester intermediate" evidence="6">
    <location>
        <position position="88"/>
    </location>
</feature>
<evidence type="ECO:0000256" key="2">
    <source>
        <dbReference type="ARBA" id="ARBA00012705"/>
    </source>
</evidence>
<reference evidence="10 11" key="1">
    <citation type="submission" date="2020-08" db="EMBL/GenBank/DDBJ databases">
        <title>Genomic Encyclopedia of Type Strains, Phase IV (KMG-IV): sequencing the most valuable type-strain genomes for metagenomic binning, comparative biology and taxonomic classification.</title>
        <authorList>
            <person name="Goeker M."/>
        </authorList>
    </citation>
    <scope>NUCLEOTIDE SEQUENCE [LARGE SCALE GENOMIC DNA]</scope>
    <source>
        <strain evidence="10 11">DSM 14925</strain>
    </source>
</reference>
<dbReference type="PANTHER" id="PTHR18919">
    <property type="entry name" value="ACETYL-COA C-ACYLTRANSFERASE"/>
    <property type="match status" value="1"/>
</dbReference>
<dbReference type="Proteomes" id="UP000562464">
    <property type="component" value="Unassembled WGS sequence"/>
</dbReference>
<dbReference type="PROSITE" id="PS00098">
    <property type="entry name" value="THIOLASE_1"/>
    <property type="match status" value="1"/>
</dbReference>
<feature type="active site" description="Proton acceptor" evidence="6">
    <location>
        <position position="347"/>
    </location>
</feature>
<accession>A0A841C7M8</accession>
<dbReference type="Pfam" id="PF02803">
    <property type="entry name" value="Thiolase_C"/>
    <property type="match status" value="1"/>
</dbReference>
<keyword evidence="4 7" id="KW-0012">Acyltransferase</keyword>